<evidence type="ECO:0000259" key="13">
    <source>
        <dbReference type="PROSITE" id="PS50014"/>
    </source>
</evidence>
<evidence type="ECO:0000256" key="4">
    <source>
        <dbReference type="ARBA" id="ARBA00022679"/>
    </source>
</evidence>
<protein>
    <recommendedName>
        <fullName evidence="3">histone acetyltransferase</fullName>
        <ecNumber evidence="3">2.3.1.48</ecNumber>
    </recommendedName>
</protein>
<comment type="subcellular location">
    <subcellularLocation>
        <location evidence="1">Nucleus</location>
    </subcellularLocation>
</comment>
<dbReference type="GO" id="GO:0045815">
    <property type="term" value="P:transcription initiation-coupled chromatin remodeling"/>
    <property type="evidence" value="ECO:0007669"/>
    <property type="project" value="EnsemblFungi"/>
</dbReference>
<dbReference type="CDD" id="cd05509">
    <property type="entry name" value="Bromo_gcn5_like"/>
    <property type="match status" value="1"/>
</dbReference>
<dbReference type="GO" id="GO:0032968">
    <property type="term" value="P:positive regulation of transcription elongation by RNA polymerase II"/>
    <property type="evidence" value="ECO:0007669"/>
    <property type="project" value="EnsemblFungi"/>
</dbReference>
<dbReference type="GO" id="GO:0036408">
    <property type="term" value="F:histone H3K14 acetyltransferase activity"/>
    <property type="evidence" value="ECO:0007669"/>
    <property type="project" value="EnsemblFungi"/>
</dbReference>
<dbReference type="HOGENOM" id="CLU_015741_1_1_1"/>
<dbReference type="EC" id="2.3.1.48" evidence="3"/>
<keyword evidence="10" id="KW-0539">Nucleus</keyword>
<evidence type="ECO:0000256" key="6">
    <source>
        <dbReference type="ARBA" id="ARBA00023015"/>
    </source>
</evidence>
<dbReference type="InterPro" id="IPR016181">
    <property type="entry name" value="Acyl_CoA_acyltransferase"/>
</dbReference>
<dbReference type="GO" id="GO:0005829">
    <property type="term" value="C:cytosol"/>
    <property type="evidence" value="ECO:0007669"/>
    <property type="project" value="EnsemblFungi"/>
</dbReference>
<dbReference type="GO" id="GO:0140129">
    <property type="term" value="F:histone H3K56ac reader activity"/>
    <property type="evidence" value="ECO:0007669"/>
    <property type="project" value="EnsemblFungi"/>
</dbReference>
<dbReference type="OMA" id="HQPPKEW"/>
<keyword evidence="16" id="KW-1185">Reference proteome</keyword>
<dbReference type="Pfam" id="PF00439">
    <property type="entry name" value="Bromodomain"/>
    <property type="match status" value="1"/>
</dbReference>
<dbReference type="Pfam" id="PF00583">
    <property type="entry name" value="Acetyltransf_1"/>
    <property type="match status" value="1"/>
</dbReference>
<dbReference type="AlphaFoldDB" id="A0A075AMI4"/>
<evidence type="ECO:0000256" key="7">
    <source>
        <dbReference type="ARBA" id="ARBA00023117"/>
    </source>
</evidence>
<dbReference type="GO" id="GO:0043993">
    <property type="term" value="F:histone H3K18 acetyltransferase activity"/>
    <property type="evidence" value="ECO:0007669"/>
    <property type="project" value="EnsemblFungi"/>
</dbReference>
<dbReference type="GO" id="GO:0000775">
    <property type="term" value="C:chromosome, centromeric region"/>
    <property type="evidence" value="ECO:0007669"/>
    <property type="project" value="EnsemblFungi"/>
</dbReference>
<evidence type="ECO:0000256" key="12">
    <source>
        <dbReference type="PROSITE-ProRule" id="PRU00035"/>
    </source>
</evidence>
<dbReference type="Gene3D" id="1.20.920.10">
    <property type="entry name" value="Bromodomain-like"/>
    <property type="match status" value="1"/>
</dbReference>
<keyword evidence="4 15" id="KW-0808">Transferase</keyword>
<name>A0A075AMI4_ROZAC</name>
<dbReference type="GO" id="GO:0140671">
    <property type="term" value="C:ADA complex"/>
    <property type="evidence" value="ECO:0007669"/>
    <property type="project" value="EnsemblFungi"/>
</dbReference>
<dbReference type="EMBL" id="KE561370">
    <property type="protein sequence ID" value="EPZ30849.1"/>
    <property type="molecule type" value="Genomic_DNA"/>
</dbReference>
<comment type="similarity">
    <text evidence="2">Belongs to the acetyltransferase family. GCN5 subfamily.</text>
</comment>
<evidence type="ECO:0000256" key="10">
    <source>
        <dbReference type="ARBA" id="ARBA00023242"/>
    </source>
</evidence>
<dbReference type="InterPro" id="IPR036427">
    <property type="entry name" value="Bromodomain-like_sf"/>
</dbReference>
<dbReference type="PROSITE" id="PS50014">
    <property type="entry name" value="BROMODOMAIN_2"/>
    <property type="match status" value="1"/>
</dbReference>
<evidence type="ECO:0000256" key="2">
    <source>
        <dbReference type="ARBA" id="ARBA00008607"/>
    </source>
</evidence>
<dbReference type="SUPFAM" id="SSF47370">
    <property type="entry name" value="Bromodomain"/>
    <property type="match status" value="1"/>
</dbReference>
<evidence type="ECO:0000256" key="11">
    <source>
        <dbReference type="ARBA" id="ARBA00023315"/>
    </source>
</evidence>
<dbReference type="STRING" id="988480.A0A075AMI4"/>
<dbReference type="GO" id="GO:0140068">
    <property type="term" value="F:histone crotonyltransferase activity"/>
    <property type="evidence" value="ECO:0007669"/>
    <property type="project" value="EnsemblFungi"/>
</dbReference>
<evidence type="ECO:0000256" key="8">
    <source>
        <dbReference type="ARBA" id="ARBA00023159"/>
    </source>
</evidence>
<feature type="domain" description="N-acetyltransferase" evidence="14">
    <location>
        <begin position="43"/>
        <end position="194"/>
    </location>
</feature>
<organism evidence="15 16">
    <name type="scientific">Rozella allomycis (strain CSF55)</name>
    <dbReference type="NCBI Taxonomy" id="988480"/>
    <lineage>
        <taxon>Eukaryota</taxon>
        <taxon>Fungi</taxon>
        <taxon>Fungi incertae sedis</taxon>
        <taxon>Cryptomycota</taxon>
        <taxon>Cryptomycota incertae sedis</taxon>
        <taxon>Rozella</taxon>
    </lineage>
</organism>
<feature type="domain" description="Bromo" evidence="13">
    <location>
        <begin position="281"/>
        <end position="351"/>
    </location>
</feature>
<keyword evidence="7 12" id="KW-0103">Bromodomain</keyword>
<dbReference type="GO" id="GO:0010515">
    <property type="term" value="P:negative regulation of induction of conjugation with cellular fusion"/>
    <property type="evidence" value="ECO:0007669"/>
    <property type="project" value="EnsemblFungi"/>
</dbReference>
<gene>
    <name evidence="15" type="ORF">O9G_003084</name>
</gene>
<evidence type="ECO:0000259" key="14">
    <source>
        <dbReference type="PROSITE" id="PS51186"/>
    </source>
</evidence>
<evidence type="ECO:0000256" key="9">
    <source>
        <dbReference type="ARBA" id="ARBA00023163"/>
    </source>
</evidence>
<accession>A0A075AMI4</accession>
<keyword evidence="5" id="KW-0156">Chromatin regulator</keyword>
<keyword evidence="11 15" id="KW-0012">Acyltransferase</keyword>
<dbReference type="SUPFAM" id="SSF55729">
    <property type="entry name" value="Acyl-CoA N-acyltransferases (Nat)"/>
    <property type="match status" value="1"/>
</dbReference>
<keyword evidence="6" id="KW-0805">Transcription regulation</keyword>
<dbReference type="PROSITE" id="PS51186">
    <property type="entry name" value="GNAT"/>
    <property type="match status" value="1"/>
</dbReference>
<dbReference type="GO" id="GO:0046695">
    <property type="term" value="C:SLIK (SAGA-like) complex"/>
    <property type="evidence" value="ECO:0007669"/>
    <property type="project" value="EnsemblFungi"/>
</dbReference>
<evidence type="ECO:0000313" key="16">
    <source>
        <dbReference type="Proteomes" id="UP000030755"/>
    </source>
</evidence>
<evidence type="ECO:0000256" key="1">
    <source>
        <dbReference type="ARBA" id="ARBA00004123"/>
    </source>
</evidence>
<dbReference type="GO" id="GO:0140011">
    <property type="term" value="F:histone H4K12ac reader activity"/>
    <property type="evidence" value="ECO:0007669"/>
    <property type="project" value="EnsemblFungi"/>
</dbReference>
<dbReference type="InterPro" id="IPR000182">
    <property type="entry name" value="GNAT_dom"/>
</dbReference>
<dbReference type="GO" id="GO:0003712">
    <property type="term" value="F:transcription coregulator activity"/>
    <property type="evidence" value="ECO:0007669"/>
    <property type="project" value="EnsemblFungi"/>
</dbReference>
<dbReference type="GO" id="GO:0043992">
    <property type="term" value="F:histone H3K9 acetyltransferase activity"/>
    <property type="evidence" value="ECO:0007669"/>
    <property type="project" value="EnsemblFungi"/>
</dbReference>
<dbReference type="Gene3D" id="3.40.630.30">
    <property type="match status" value="1"/>
</dbReference>
<proteinExistence type="inferred from homology"/>
<evidence type="ECO:0000256" key="3">
    <source>
        <dbReference type="ARBA" id="ARBA00013184"/>
    </source>
</evidence>
<dbReference type="OrthoDB" id="1937912at2759"/>
<dbReference type="PRINTS" id="PR00503">
    <property type="entry name" value="BROMODOMAIN"/>
</dbReference>
<dbReference type="SMART" id="SM00297">
    <property type="entry name" value="BROMO"/>
    <property type="match status" value="1"/>
</dbReference>
<dbReference type="PANTHER" id="PTHR45750">
    <property type="entry name" value="GH11602P"/>
    <property type="match status" value="1"/>
</dbReference>
<dbReference type="GO" id="GO:0140046">
    <property type="term" value="F:histone H4K16ac reader activity"/>
    <property type="evidence" value="ECO:0007669"/>
    <property type="project" value="EnsemblFungi"/>
</dbReference>
<keyword evidence="9" id="KW-0804">Transcription</keyword>
<dbReference type="Proteomes" id="UP000030755">
    <property type="component" value="Unassembled WGS sequence"/>
</dbReference>
<sequence>MSEPSPSIPARLKRPAPFESILVVRKDERTVAEENSGEIVFKKVINDGTKDNLILLSGLKVLFQKQLPNMPREYITRLVFDKRHQSLAIVKNRYSVVGGISFRLFPEQKFCEIVFCAITSSEQVKGYGMYLMNKLKEHIKAQGPYEHFLTYADNYATGYFRKQGFSEEIRMNKSDWMGYIKDYEGGTLMHCSMIPKVNYLDVPSIIEIQKKELVERLKKKSECHIVYPGLKKSKFSKGPIPVEDIPGILKAGWTKEMSLHAETTRKGKLYDFIKHMIIELQNDPSAWPFLEPVSKDEVPDYYDLIKDPMDLSTVEKNLESGKYSKLEIFKIDVQKIFDNCRIFNPETSQYYKCAERLESFFKDRMKDVEDIFTE</sequence>
<dbReference type="GO" id="GO:0000124">
    <property type="term" value="C:SAGA complex"/>
    <property type="evidence" value="ECO:0007669"/>
    <property type="project" value="EnsemblFungi"/>
</dbReference>
<dbReference type="PROSITE" id="PS00633">
    <property type="entry name" value="BROMODOMAIN_1"/>
    <property type="match status" value="1"/>
</dbReference>
<evidence type="ECO:0000313" key="15">
    <source>
        <dbReference type="EMBL" id="EPZ30849.1"/>
    </source>
</evidence>
<dbReference type="CDD" id="cd04301">
    <property type="entry name" value="NAT_SF"/>
    <property type="match status" value="1"/>
</dbReference>
<dbReference type="InterPro" id="IPR001487">
    <property type="entry name" value="Bromodomain"/>
</dbReference>
<keyword evidence="8" id="KW-0010">Activator</keyword>
<dbReference type="InterPro" id="IPR018359">
    <property type="entry name" value="Bromodomain_CS"/>
</dbReference>
<dbReference type="PANTHER" id="PTHR45750:SF3">
    <property type="entry name" value="HISTONE ACETYLTRANSFERASE"/>
    <property type="match status" value="1"/>
</dbReference>
<reference evidence="15 16" key="1">
    <citation type="journal article" date="2013" name="Curr. Biol.">
        <title>Shared signatures of parasitism and phylogenomics unite Cryptomycota and microsporidia.</title>
        <authorList>
            <person name="James T.Y."/>
            <person name="Pelin A."/>
            <person name="Bonen L."/>
            <person name="Ahrendt S."/>
            <person name="Sain D."/>
            <person name="Corradi N."/>
            <person name="Stajich J.E."/>
        </authorList>
    </citation>
    <scope>NUCLEOTIDE SEQUENCE [LARGE SCALE GENOMIC DNA]</scope>
    <source>
        <strain evidence="15 16">CSF55</strain>
    </source>
</reference>
<dbReference type="InterPro" id="IPR037800">
    <property type="entry name" value="GCN5"/>
</dbReference>
<evidence type="ECO:0000256" key="5">
    <source>
        <dbReference type="ARBA" id="ARBA00022853"/>
    </source>
</evidence>
<dbReference type="GO" id="GO:0005634">
    <property type="term" value="C:nucleus"/>
    <property type="evidence" value="ECO:0007669"/>
    <property type="project" value="UniProtKB-SubCell"/>
</dbReference>